<proteinExistence type="predicted"/>
<name>A0ABV5SSJ4_9MICO</name>
<protein>
    <submittedName>
        <fullName evidence="3">Lysostaphin resistance A-like protein</fullName>
    </submittedName>
</protein>
<feature type="transmembrane region" description="Helical" evidence="1">
    <location>
        <begin position="149"/>
        <end position="169"/>
    </location>
</feature>
<feature type="transmembrane region" description="Helical" evidence="1">
    <location>
        <begin position="31"/>
        <end position="58"/>
    </location>
</feature>
<dbReference type="InterPro" id="IPR003675">
    <property type="entry name" value="Rce1/LyrA-like_dom"/>
</dbReference>
<dbReference type="RefSeq" id="WP_157425068.1">
    <property type="nucleotide sequence ID" value="NZ_BAAANI010000004.1"/>
</dbReference>
<dbReference type="EMBL" id="JBHMBL010000003">
    <property type="protein sequence ID" value="MFB9643287.1"/>
    <property type="molecule type" value="Genomic_DNA"/>
</dbReference>
<evidence type="ECO:0000259" key="2">
    <source>
        <dbReference type="Pfam" id="PF02517"/>
    </source>
</evidence>
<dbReference type="Proteomes" id="UP001589667">
    <property type="component" value="Unassembled WGS sequence"/>
</dbReference>
<sequence>MPVLITGWIVVVSRKWGTGNLIRDYGLSFRWIDLLGIPVAFAAIWYIEPIVVFIALMIFGDPGGLETNVVVSPEPAVWLPELILAVVAAPFIEEVVFRGMLQPSLKRWFDGEWPDPDRSVRATNGAVLITAVIFCSLHLPQIIGGVNGVSLAASTLFAGIVFGTLAMATRRTAPSIVVHAASNLVATAGAYGLMG</sequence>
<accession>A0ABV5SSJ4</accession>
<feature type="domain" description="CAAX prenyl protease 2/Lysostaphin resistance protein A-like" evidence="2">
    <location>
        <begin position="78"/>
        <end position="185"/>
    </location>
</feature>
<dbReference type="Pfam" id="PF02517">
    <property type="entry name" value="Rce1-like"/>
    <property type="match status" value="1"/>
</dbReference>
<keyword evidence="1" id="KW-1133">Transmembrane helix</keyword>
<feature type="transmembrane region" description="Helical" evidence="1">
    <location>
        <begin position="78"/>
        <end position="101"/>
    </location>
</feature>
<keyword evidence="4" id="KW-1185">Reference proteome</keyword>
<dbReference type="PANTHER" id="PTHR43592">
    <property type="entry name" value="CAAX AMINO TERMINAL PROTEASE"/>
    <property type="match status" value="1"/>
</dbReference>
<reference evidence="3 4" key="1">
    <citation type="submission" date="2024-09" db="EMBL/GenBank/DDBJ databases">
        <authorList>
            <person name="Sun Q."/>
            <person name="Mori K."/>
        </authorList>
    </citation>
    <scope>NUCLEOTIDE SEQUENCE [LARGE SCALE GENOMIC DNA]</scope>
    <source>
        <strain evidence="3 4">JCM 14321</strain>
    </source>
</reference>
<evidence type="ECO:0000256" key="1">
    <source>
        <dbReference type="SAM" id="Phobius"/>
    </source>
</evidence>
<feature type="transmembrane region" description="Helical" evidence="1">
    <location>
        <begin position="122"/>
        <end position="143"/>
    </location>
</feature>
<dbReference type="PANTHER" id="PTHR43592:SF15">
    <property type="entry name" value="CAAX AMINO TERMINAL PROTEASE FAMILY PROTEIN"/>
    <property type="match status" value="1"/>
</dbReference>
<evidence type="ECO:0000313" key="4">
    <source>
        <dbReference type="Proteomes" id="UP001589667"/>
    </source>
</evidence>
<comment type="caution">
    <text evidence="3">The sequence shown here is derived from an EMBL/GenBank/DDBJ whole genome shotgun (WGS) entry which is preliminary data.</text>
</comment>
<keyword evidence="1" id="KW-0472">Membrane</keyword>
<keyword evidence="1" id="KW-0812">Transmembrane</keyword>
<organism evidence="3 4">
    <name type="scientific">Agromyces lapidis</name>
    <dbReference type="NCBI Taxonomy" id="279574"/>
    <lineage>
        <taxon>Bacteria</taxon>
        <taxon>Bacillati</taxon>
        <taxon>Actinomycetota</taxon>
        <taxon>Actinomycetes</taxon>
        <taxon>Micrococcales</taxon>
        <taxon>Microbacteriaceae</taxon>
        <taxon>Agromyces</taxon>
    </lineage>
</organism>
<evidence type="ECO:0000313" key="3">
    <source>
        <dbReference type="EMBL" id="MFB9643287.1"/>
    </source>
</evidence>
<gene>
    <name evidence="3" type="ORF">ACFFQV_13395</name>
</gene>
<feature type="transmembrane region" description="Helical" evidence="1">
    <location>
        <begin position="176"/>
        <end position="194"/>
    </location>
</feature>